<dbReference type="AlphaFoldDB" id="A0ABD1U4Z4"/>
<dbReference type="PANTHER" id="PTHR15315:SF22">
    <property type="entry name" value="OS01G0905700 PROTEIN"/>
    <property type="match status" value="1"/>
</dbReference>
<dbReference type="Proteomes" id="UP001604336">
    <property type="component" value="Unassembled WGS sequence"/>
</dbReference>
<keyword evidence="6" id="KW-1185">Reference proteome</keyword>
<keyword evidence="2" id="KW-0863">Zinc-finger</keyword>
<evidence type="ECO:0000313" key="6">
    <source>
        <dbReference type="Proteomes" id="UP001604336"/>
    </source>
</evidence>
<evidence type="ECO:0000256" key="2">
    <source>
        <dbReference type="ARBA" id="ARBA00022771"/>
    </source>
</evidence>
<protein>
    <submittedName>
        <fullName evidence="5">RING/U-box superfamily protein</fullName>
    </submittedName>
</protein>
<keyword evidence="1" id="KW-0479">Metal-binding</keyword>
<evidence type="ECO:0000259" key="4">
    <source>
        <dbReference type="Pfam" id="PF00097"/>
    </source>
</evidence>
<dbReference type="Gene3D" id="3.30.40.10">
    <property type="entry name" value="Zinc/RING finger domain, C3HC4 (zinc finger)"/>
    <property type="match status" value="1"/>
</dbReference>
<evidence type="ECO:0000313" key="5">
    <source>
        <dbReference type="EMBL" id="KAL2519650.1"/>
    </source>
</evidence>
<name>A0ABD1U4Z4_9LAMI</name>
<dbReference type="PANTHER" id="PTHR15315">
    <property type="entry name" value="RING FINGER PROTEIN 41, 151"/>
    <property type="match status" value="1"/>
</dbReference>
<comment type="caution">
    <text evidence="5">The sequence shown here is derived from an EMBL/GenBank/DDBJ whole genome shotgun (WGS) entry which is preliminary data.</text>
</comment>
<dbReference type="SUPFAM" id="SSF57850">
    <property type="entry name" value="RING/U-box"/>
    <property type="match status" value="1"/>
</dbReference>
<proteinExistence type="predicted"/>
<sequence length="101" mass="11421">MPTTLYVDGMPTASSEERKATLQEFYSVIFPSLNQLEGNLMELTEDNFKKTDILRPRMDPERECGLCMEMGSKVVLPNCGHSMCIGCFHDWYVPSHSVEGV</sequence>
<dbReference type="EMBL" id="JBFOLK010000004">
    <property type="protein sequence ID" value="KAL2519650.1"/>
    <property type="molecule type" value="Genomic_DNA"/>
</dbReference>
<evidence type="ECO:0000256" key="3">
    <source>
        <dbReference type="ARBA" id="ARBA00022833"/>
    </source>
</evidence>
<dbReference type="GO" id="GO:0008270">
    <property type="term" value="F:zinc ion binding"/>
    <property type="evidence" value="ECO:0007669"/>
    <property type="project" value="UniProtKB-KW"/>
</dbReference>
<organism evidence="5 6">
    <name type="scientific">Abeliophyllum distichum</name>
    <dbReference type="NCBI Taxonomy" id="126358"/>
    <lineage>
        <taxon>Eukaryota</taxon>
        <taxon>Viridiplantae</taxon>
        <taxon>Streptophyta</taxon>
        <taxon>Embryophyta</taxon>
        <taxon>Tracheophyta</taxon>
        <taxon>Spermatophyta</taxon>
        <taxon>Magnoliopsida</taxon>
        <taxon>eudicotyledons</taxon>
        <taxon>Gunneridae</taxon>
        <taxon>Pentapetalae</taxon>
        <taxon>asterids</taxon>
        <taxon>lamiids</taxon>
        <taxon>Lamiales</taxon>
        <taxon>Oleaceae</taxon>
        <taxon>Forsythieae</taxon>
        <taxon>Abeliophyllum</taxon>
    </lineage>
</organism>
<reference evidence="6" key="1">
    <citation type="submission" date="2024-07" db="EMBL/GenBank/DDBJ databases">
        <title>Two chromosome-level genome assemblies of Korean endemic species Abeliophyllum distichum and Forsythia ovata (Oleaceae).</title>
        <authorList>
            <person name="Jang H."/>
        </authorList>
    </citation>
    <scope>NUCLEOTIDE SEQUENCE [LARGE SCALE GENOMIC DNA]</scope>
</reference>
<feature type="domain" description="Zinc finger C3HC4 RING-type" evidence="4">
    <location>
        <begin position="64"/>
        <end position="92"/>
    </location>
</feature>
<keyword evidence="3" id="KW-0862">Zinc</keyword>
<accession>A0ABD1U4Z4</accession>
<evidence type="ECO:0000256" key="1">
    <source>
        <dbReference type="ARBA" id="ARBA00022723"/>
    </source>
</evidence>
<dbReference type="Pfam" id="PF00097">
    <property type="entry name" value="zf-C3HC4"/>
    <property type="match status" value="1"/>
</dbReference>
<dbReference type="InterPro" id="IPR013083">
    <property type="entry name" value="Znf_RING/FYVE/PHD"/>
</dbReference>
<dbReference type="InterPro" id="IPR018957">
    <property type="entry name" value="Znf_C3HC4_RING-type"/>
</dbReference>
<gene>
    <name evidence="5" type="ORF">Adt_15897</name>
</gene>